<dbReference type="GeneTree" id="ENSGT00940000165236"/>
<reference evidence="1" key="1">
    <citation type="submission" date="2025-08" db="UniProtKB">
        <authorList>
            <consortium name="Ensembl"/>
        </authorList>
    </citation>
    <scope>IDENTIFICATION</scope>
</reference>
<reference evidence="1" key="2">
    <citation type="submission" date="2025-09" db="UniProtKB">
        <authorList>
            <consortium name="Ensembl"/>
        </authorList>
    </citation>
    <scope>IDENTIFICATION</scope>
</reference>
<dbReference type="AlphaFoldDB" id="A0A3Q2Q7X5"/>
<evidence type="ECO:0000313" key="1">
    <source>
        <dbReference type="Ensembl" id="ENSFHEP00000022399.1"/>
    </source>
</evidence>
<dbReference type="PANTHER" id="PTHR28457:SF3">
    <property type="entry name" value="CILIARY-ASSOCIATED CALCIUM-BINDING COILED-COIL PROTEIN 1"/>
    <property type="match status" value="1"/>
</dbReference>
<dbReference type="STRING" id="8078.ENSFHEP00000022399"/>
<organism evidence="1 2">
    <name type="scientific">Fundulus heteroclitus</name>
    <name type="common">Killifish</name>
    <name type="synonym">Mummichog</name>
    <dbReference type="NCBI Taxonomy" id="8078"/>
    <lineage>
        <taxon>Eukaryota</taxon>
        <taxon>Metazoa</taxon>
        <taxon>Chordata</taxon>
        <taxon>Craniata</taxon>
        <taxon>Vertebrata</taxon>
        <taxon>Euteleostomi</taxon>
        <taxon>Actinopterygii</taxon>
        <taxon>Neopterygii</taxon>
        <taxon>Teleostei</taxon>
        <taxon>Neoteleostei</taxon>
        <taxon>Acanthomorphata</taxon>
        <taxon>Ovalentaria</taxon>
        <taxon>Atherinomorphae</taxon>
        <taxon>Cyprinodontiformes</taxon>
        <taxon>Fundulidae</taxon>
        <taxon>Fundulus</taxon>
    </lineage>
</organism>
<protein>
    <submittedName>
        <fullName evidence="1">Ciliary associated calcium binding coiled-coil 1</fullName>
    </submittedName>
</protein>
<dbReference type="PANTHER" id="PTHR28457">
    <property type="entry name" value="COILED-COIL DOMAIN-CONTAINING PROTEIN 189"/>
    <property type="match status" value="1"/>
</dbReference>
<dbReference type="Ensembl" id="ENSFHET00000012991.1">
    <property type="protein sequence ID" value="ENSFHEP00000022399.1"/>
    <property type="gene ID" value="ENSFHEG00000002744.1"/>
</dbReference>
<dbReference type="Proteomes" id="UP000265000">
    <property type="component" value="Unplaced"/>
</dbReference>
<proteinExistence type="predicted"/>
<name>A0A3Q2Q7X5_FUNHE</name>
<dbReference type="Pfam" id="PF14769">
    <property type="entry name" value="CLAMP"/>
    <property type="match status" value="1"/>
</dbReference>
<dbReference type="InterPro" id="IPR032727">
    <property type="entry name" value="CLAMP"/>
</dbReference>
<accession>A0A3Q2Q7X5</accession>
<keyword evidence="2" id="KW-1185">Reference proteome</keyword>
<sequence>MSGEVAQLKEIRQLKVNKKQEAGFLQDMLPLHLIRELQKHSAEELLHKMENILGFTNHRTCIKEAVLFHYYLSGFSWATEVQFTHTQTCFTMAVLHMLLKNLTEKQMNSVDNMVAFMEAMAAAWHPSPSDEDTCSVLDNDEATELIGYVTKSLILKNRLYGCLFTISTQSHLTGIQRTMQRLNGQDTFTPLEESIFIHLSYKLNQRN</sequence>
<evidence type="ECO:0000313" key="2">
    <source>
        <dbReference type="Proteomes" id="UP000265000"/>
    </source>
</evidence>